<organism evidence="1 2">
    <name type="scientific">Romanomermis culicivorax</name>
    <name type="common">Nematode worm</name>
    <dbReference type="NCBI Taxonomy" id="13658"/>
    <lineage>
        <taxon>Eukaryota</taxon>
        <taxon>Metazoa</taxon>
        <taxon>Ecdysozoa</taxon>
        <taxon>Nematoda</taxon>
        <taxon>Enoplea</taxon>
        <taxon>Dorylaimia</taxon>
        <taxon>Mermithida</taxon>
        <taxon>Mermithoidea</taxon>
        <taxon>Mermithidae</taxon>
        <taxon>Romanomermis</taxon>
    </lineage>
</organism>
<evidence type="ECO:0000313" key="1">
    <source>
        <dbReference type="Proteomes" id="UP000887565"/>
    </source>
</evidence>
<protein>
    <submittedName>
        <fullName evidence="2">Uncharacterized protein</fullName>
    </submittedName>
</protein>
<accession>A0A915KGC0</accession>
<reference evidence="2" key="1">
    <citation type="submission" date="2022-11" db="UniProtKB">
        <authorList>
            <consortium name="WormBaseParasite"/>
        </authorList>
    </citation>
    <scope>IDENTIFICATION</scope>
</reference>
<name>A0A915KGC0_ROMCU</name>
<sequence>KFYRELNLIVEKICRNEVGGTGVRTSDSHFDPNNSDQVVPDLDSLADNCLEELCPCRKSGAVPTEHELS</sequence>
<dbReference type="AlphaFoldDB" id="A0A915KGC0"/>
<proteinExistence type="predicted"/>
<dbReference type="WBParaSite" id="nRc.2.0.1.t37787-RA">
    <property type="protein sequence ID" value="nRc.2.0.1.t37787-RA"/>
    <property type="gene ID" value="nRc.2.0.1.g37787"/>
</dbReference>
<keyword evidence="1" id="KW-1185">Reference proteome</keyword>
<evidence type="ECO:0000313" key="2">
    <source>
        <dbReference type="WBParaSite" id="nRc.2.0.1.t37787-RA"/>
    </source>
</evidence>
<dbReference type="Proteomes" id="UP000887565">
    <property type="component" value="Unplaced"/>
</dbReference>